<dbReference type="Pfam" id="PF03101">
    <property type="entry name" value="FAR1"/>
    <property type="match status" value="1"/>
</dbReference>
<evidence type="ECO:0000256" key="6">
    <source>
        <dbReference type="RuleBase" id="RU367018"/>
    </source>
</evidence>
<gene>
    <name evidence="9" type="ORF">FSB_LOCUS45632</name>
</gene>
<dbReference type="PROSITE" id="PS50966">
    <property type="entry name" value="ZF_SWIM"/>
    <property type="match status" value="1"/>
</dbReference>
<dbReference type="InterPro" id="IPR007527">
    <property type="entry name" value="Znf_SWIM"/>
</dbReference>
<proteinExistence type="inferred from homology"/>
<protein>
    <recommendedName>
        <fullName evidence="6">Protein FAR1-RELATED SEQUENCE</fullName>
    </recommendedName>
</protein>
<organism evidence="9">
    <name type="scientific">Fagus sylvatica</name>
    <name type="common">Beechnut</name>
    <dbReference type="NCBI Taxonomy" id="28930"/>
    <lineage>
        <taxon>Eukaryota</taxon>
        <taxon>Viridiplantae</taxon>
        <taxon>Streptophyta</taxon>
        <taxon>Embryophyta</taxon>
        <taxon>Tracheophyta</taxon>
        <taxon>Spermatophyta</taxon>
        <taxon>Magnoliopsida</taxon>
        <taxon>eudicotyledons</taxon>
        <taxon>Gunneridae</taxon>
        <taxon>Pentapetalae</taxon>
        <taxon>rosids</taxon>
        <taxon>fabids</taxon>
        <taxon>Fagales</taxon>
        <taxon>Fagaceae</taxon>
        <taxon>Fagus</taxon>
    </lineage>
</organism>
<dbReference type="InterPro" id="IPR004330">
    <property type="entry name" value="FAR1_DNA_bnd_dom"/>
</dbReference>
<feature type="domain" description="SWIM-type" evidence="8">
    <location>
        <begin position="438"/>
        <end position="474"/>
    </location>
</feature>
<accession>A0A2N9I171</accession>
<comment type="similarity">
    <text evidence="1 6">Belongs to the FHY3/FAR1 family.</text>
</comment>
<name>A0A2N9I171_FAGSY</name>
<dbReference type="Pfam" id="PF04434">
    <property type="entry name" value="SWIM"/>
    <property type="match status" value="1"/>
</dbReference>
<comment type="subcellular location">
    <subcellularLocation>
        <location evidence="6">Nucleus</location>
    </subcellularLocation>
</comment>
<dbReference type="PANTHER" id="PTHR31669">
    <property type="entry name" value="PROTEIN FAR1-RELATED SEQUENCE 10-RELATED"/>
    <property type="match status" value="1"/>
</dbReference>
<dbReference type="GO" id="GO:0005634">
    <property type="term" value="C:nucleus"/>
    <property type="evidence" value="ECO:0007669"/>
    <property type="project" value="UniProtKB-SubCell"/>
</dbReference>
<dbReference type="EMBL" id="OIVN01004496">
    <property type="protein sequence ID" value="SPD17750.1"/>
    <property type="molecule type" value="Genomic_DNA"/>
</dbReference>
<dbReference type="SMART" id="SM00575">
    <property type="entry name" value="ZnF_PMZ"/>
    <property type="match status" value="1"/>
</dbReference>
<feature type="compositionally biased region" description="Polar residues" evidence="7">
    <location>
        <begin position="658"/>
        <end position="685"/>
    </location>
</feature>
<evidence type="ECO:0000259" key="8">
    <source>
        <dbReference type="PROSITE" id="PS50966"/>
    </source>
</evidence>
<keyword evidence="2 6" id="KW-0479">Metal-binding</keyword>
<feature type="region of interest" description="Disordered" evidence="7">
    <location>
        <begin position="586"/>
        <end position="685"/>
    </location>
</feature>
<evidence type="ECO:0000256" key="4">
    <source>
        <dbReference type="ARBA" id="ARBA00022833"/>
    </source>
</evidence>
<dbReference type="PANTHER" id="PTHR31669:SF283">
    <property type="entry name" value="PROTEIN FAR1-RELATED SEQUENCE"/>
    <property type="match status" value="1"/>
</dbReference>
<evidence type="ECO:0000256" key="1">
    <source>
        <dbReference type="ARBA" id="ARBA00005889"/>
    </source>
</evidence>
<evidence type="ECO:0000256" key="3">
    <source>
        <dbReference type="ARBA" id="ARBA00022771"/>
    </source>
</evidence>
<evidence type="ECO:0000256" key="5">
    <source>
        <dbReference type="PROSITE-ProRule" id="PRU00325"/>
    </source>
</evidence>
<dbReference type="GO" id="GO:0008270">
    <property type="term" value="F:zinc ion binding"/>
    <property type="evidence" value="ECO:0007669"/>
    <property type="project" value="UniProtKB-UniRule"/>
</dbReference>
<sequence length="685" mass="78531">MSTQEMDGVRSFGASNSFVEDLPQPVEGNMQEDTPESVRNSVIEPRVGMEFDSLQQVIEFYKHYAYSKGFATMTRNSRKKKGFSETSYVNLKCNREGRYSSSVDDPSKKRSTIKNACEAGIKASMDITDKKWRILSFIEDHNHDLSPSKSRHFAAFRHISTDTRRRLLINDNAGVRINSSIKASVVEAGGYENVTYNQRDVRNFLEKERRLKCKEGDGQALHDYFVRMQAKNSNFYHALDLDDELRVQNVFWVDARSRAAYESFNDVITFDTTYLTNNLKFSFFQKWNHTITLHHLEENEWLAKLYEERERWVPAFLNSNFFAGMSSTQRSESMNAFFDGYLHSSTTLKVFVEQFEKAMRNKVEKEILSDFECFKGKLECSSSSPMEKQFQEAYTHEIFKRVRLEFAGRQGCIVNELVRGGDEVKYKIEDEACPGKLFEVRFSSSECLVGCVCRMFEFRGILCRHALFVLSQQRVTVLPDRYILDRWRKDIKRKHTYVSTCTDDVQHNPVLERYEKLHRLAVGVLEIGAESVENFNVLEKLLIDLKDNFSRSCDKQPSSQRKNSVGAAPDVVRTEVVRSPMVVKRKGRPRMKRLKSSMEEAVSKPKKKRNTAAARNLAHSTSTTGVGGSAYGDGSTSNMEYPVSMPHSNDGVIHLTNPMPSQSFVSESMSQTQAHGNEDQALNLT</sequence>
<keyword evidence="6" id="KW-0539">Nucleus</keyword>
<evidence type="ECO:0000313" key="9">
    <source>
        <dbReference type="EMBL" id="SPD17750.1"/>
    </source>
</evidence>
<keyword evidence="4 6" id="KW-0862">Zinc</keyword>
<keyword evidence="3 5" id="KW-0863">Zinc-finger</keyword>
<evidence type="ECO:0000256" key="7">
    <source>
        <dbReference type="SAM" id="MobiDB-lite"/>
    </source>
</evidence>
<dbReference type="AlphaFoldDB" id="A0A2N9I171"/>
<comment type="function">
    <text evidence="6">Putative transcription activator involved in regulating light control of development.</text>
</comment>
<dbReference type="GO" id="GO:0006355">
    <property type="term" value="P:regulation of DNA-templated transcription"/>
    <property type="evidence" value="ECO:0007669"/>
    <property type="project" value="UniProtKB-UniRule"/>
</dbReference>
<dbReference type="InterPro" id="IPR006564">
    <property type="entry name" value="Znf_PMZ"/>
</dbReference>
<reference evidence="9" key="1">
    <citation type="submission" date="2018-02" db="EMBL/GenBank/DDBJ databases">
        <authorList>
            <person name="Cohen D.B."/>
            <person name="Kent A.D."/>
        </authorList>
    </citation>
    <scope>NUCLEOTIDE SEQUENCE</scope>
</reference>
<feature type="region of interest" description="Disordered" evidence="7">
    <location>
        <begin position="1"/>
        <end position="38"/>
    </location>
</feature>
<feature type="compositionally biased region" description="Basic residues" evidence="7">
    <location>
        <begin position="586"/>
        <end position="595"/>
    </location>
</feature>
<evidence type="ECO:0000256" key="2">
    <source>
        <dbReference type="ARBA" id="ARBA00022723"/>
    </source>
</evidence>
<dbReference type="InterPro" id="IPR031052">
    <property type="entry name" value="FHY3/FAR1"/>
</dbReference>